<dbReference type="InterPro" id="IPR011111">
    <property type="entry name" value="Plasmid_RepB"/>
</dbReference>
<dbReference type="InterPro" id="IPR037972">
    <property type="entry name" value="RepB_N"/>
</dbReference>
<accession>A0A0D0KRL1</accession>
<dbReference type="GO" id="GO:0007059">
    <property type="term" value="P:chromosome segregation"/>
    <property type="evidence" value="ECO:0007669"/>
    <property type="project" value="TreeGrafter"/>
</dbReference>
<sequence>MKGRDILKNMVSSAGDEAAKTSIQSQPQHKPAGAVRAMNLSLGRLGDEAAAAKELRSALAAGDKVVELSPAQIEASFIQDRIPTEKDAALDELIASMRESGQQVPILVRPHPTIDNHYQAAYGHRRLRAAIVLERPVKAIVRQLSDEELIVAQGQENGPRVDLSFIERALFAKRLEQHGFDRDRISQALSVDKPETSRLLQVSDVIPTEVILAIGPASKIGRPRWLAFAELLKDRAASKRVADAIADDQFTATDTNERFTRLWNQAQGPKASKKDATGKIRTRKGIVLASIERTNKGAKVTITSEAFAQFLDAQMGDLVERFERENASETDH</sequence>
<dbReference type="CDD" id="cd16405">
    <property type="entry name" value="RepB_like_N"/>
    <property type="match status" value="1"/>
</dbReference>
<dbReference type="SMART" id="SM00470">
    <property type="entry name" value="ParB"/>
    <property type="match status" value="1"/>
</dbReference>
<feature type="region of interest" description="Disordered" evidence="2">
    <location>
        <begin position="13"/>
        <end position="32"/>
    </location>
</feature>
<evidence type="ECO:0000313" key="5">
    <source>
        <dbReference type="Proteomes" id="UP000035017"/>
    </source>
</evidence>
<dbReference type="PANTHER" id="PTHR33375">
    <property type="entry name" value="CHROMOSOME-PARTITIONING PROTEIN PARB-RELATED"/>
    <property type="match status" value="1"/>
</dbReference>
<dbReference type="InterPro" id="IPR050336">
    <property type="entry name" value="Chromosome_partition/occlusion"/>
</dbReference>
<dbReference type="EMBL" id="JXQV01000010">
    <property type="protein sequence ID" value="KIQ02401.1"/>
    <property type="molecule type" value="Genomic_DNA"/>
</dbReference>
<evidence type="ECO:0000259" key="3">
    <source>
        <dbReference type="SMART" id="SM00470"/>
    </source>
</evidence>
<comment type="caution">
    <text evidence="4">The sequence shown here is derived from an EMBL/GenBank/DDBJ whole genome shotgun (WGS) entry which is preliminary data.</text>
</comment>
<reference evidence="4 5" key="1">
    <citation type="submission" date="2014-12" db="EMBL/GenBank/DDBJ databases">
        <title>16Stimator: statistical estimation of ribosomal gene copy numbers from draft genome assemblies.</title>
        <authorList>
            <person name="Perisin M.A."/>
            <person name="Vetter M."/>
            <person name="Gilbert J.A."/>
            <person name="Bergelson J."/>
        </authorList>
    </citation>
    <scope>NUCLEOTIDE SEQUENCE [LARGE SCALE GENOMIC DNA]</scope>
    <source>
        <strain evidence="4 5">MEJ076</strain>
    </source>
</reference>
<proteinExistence type="inferred from homology"/>
<dbReference type="InterPro" id="IPR003115">
    <property type="entry name" value="ParB_N"/>
</dbReference>
<evidence type="ECO:0000313" key="4">
    <source>
        <dbReference type="EMBL" id="KIQ02401.1"/>
    </source>
</evidence>
<name>A0A0D0KRL1_AGRTU</name>
<comment type="similarity">
    <text evidence="1">Belongs to the ParB family.</text>
</comment>
<dbReference type="GO" id="GO:0003677">
    <property type="term" value="F:DNA binding"/>
    <property type="evidence" value="ECO:0007669"/>
    <property type="project" value="InterPro"/>
</dbReference>
<dbReference type="AlphaFoldDB" id="A0A0D0KRL1"/>
<dbReference type="GO" id="GO:0005694">
    <property type="term" value="C:chromosome"/>
    <property type="evidence" value="ECO:0007669"/>
    <property type="project" value="TreeGrafter"/>
</dbReference>
<dbReference type="PANTHER" id="PTHR33375:SF1">
    <property type="entry name" value="CHROMOSOME-PARTITIONING PROTEIN PARB-RELATED"/>
    <property type="match status" value="1"/>
</dbReference>
<dbReference type="InterPro" id="IPR017819">
    <property type="entry name" value="Plasmid_partition_RepB"/>
</dbReference>
<dbReference type="NCBIfam" id="TIGR03454">
    <property type="entry name" value="partition_RepB"/>
    <property type="match status" value="1"/>
</dbReference>
<dbReference type="NCBIfam" id="TIGR00180">
    <property type="entry name" value="parB_part"/>
    <property type="match status" value="1"/>
</dbReference>
<dbReference type="OrthoDB" id="7908920at2"/>
<dbReference type="InterPro" id="IPR004437">
    <property type="entry name" value="ParB/RepB/Spo0J"/>
</dbReference>
<feature type="domain" description="ParB-like N-terminal" evidence="3">
    <location>
        <begin position="66"/>
        <end position="158"/>
    </location>
</feature>
<dbReference type="InterPro" id="IPR036086">
    <property type="entry name" value="ParB/Sulfiredoxin_sf"/>
</dbReference>
<evidence type="ECO:0000256" key="1">
    <source>
        <dbReference type="ARBA" id="ARBA00006295"/>
    </source>
</evidence>
<dbReference type="Proteomes" id="UP000035017">
    <property type="component" value="Unassembled WGS sequence"/>
</dbReference>
<organism evidence="4 5">
    <name type="scientific">Agrobacterium tumefaciens</name>
    <dbReference type="NCBI Taxonomy" id="358"/>
    <lineage>
        <taxon>Bacteria</taxon>
        <taxon>Pseudomonadati</taxon>
        <taxon>Pseudomonadota</taxon>
        <taxon>Alphaproteobacteria</taxon>
        <taxon>Hyphomicrobiales</taxon>
        <taxon>Rhizobiaceae</taxon>
        <taxon>Rhizobium/Agrobacterium group</taxon>
        <taxon>Agrobacterium</taxon>
        <taxon>Agrobacterium tumefaciens complex</taxon>
    </lineage>
</organism>
<gene>
    <name evidence="4" type="ORF">RU07_11690</name>
</gene>
<evidence type="ECO:0000256" key="2">
    <source>
        <dbReference type="SAM" id="MobiDB-lite"/>
    </source>
</evidence>
<dbReference type="Pfam" id="PF02195">
    <property type="entry name" value="ParB_N"/>
    <property type="match status" value="1"/>
</dbReference>
<dbReference type="Gene3D" id="3.90.1530.30">
    <property type="match status" value="1"/>
</dbReference>
<protein>
    <submittedName>
        <fullName evidence="4">RepB replication protein</fullName>
    </submittedName>
</protein>
<dbReference type="Gene3D" id="1.10.10.2830">
    <property type="match status" value="1"/>
</dbReference>
<dbReference type="SUPFAM" id="SSF110849">
    <property type="entry name" value="ParB/Sulfiredoxin"/>
    <property type="match status" value="1"/>
</dbReference>
<dbReference type="SUPFAM" id="SSF109709">
    <property type="entry name" value="KorB DNA-binding domain-like"/>
    <property type="match status" value="1"/>
</dbReference>
<dbReference type="Pfam" id="PF07506">
    <property type="entry name" value="RepB"/>
    <property type="match status" value="1"/>
</dbReference>